<dbReference type="EMBL" id="CP019606">
    <property type="protein sequence ID" value="AQP47183.1"/>
    <property type="molecule type" value="Genomic_DNA"/>
</dbReference>
<evidence type="ECO:0000313" key="2">
    <source>
        <dbReference type="EMBL" id="AQP47183.1"/>
    </source>
</evidence>
<dbReference type="KEGG" id="tes:BW730_06305"/>
<dbReference type="InterPro" id="IPR015943">
    <property type="entry name" value="WD40/YVTN_repeat-like_dom_sf"/>
</dbReference>
<proteinExistence type="predicted"/>
<accession>A0A1Q2CM45</accession>
<dbReference type="OrthoDB" id="9798250at2"/>
<reference evidence="3" key="1">
    <citation type="submission" date="2017-02" db="EMBL/GenBank/DDBJ databases">
        <title>Tessaracoccus aquaemaris sp. nov., isolated from the intestine of a Korean rockfish, Sebastes schlegelii, in a marine aquaculture pond.</title>
        <authorList>
            <person name="Tak E.J."/>
            <person name="Bae J.-W."/>
        </authorList>
    </citation>
    <scope>NUCLEOTIDE SEQUENCE [LARGE SCALE GENOMIC DNA]</scope>
    <source>
        <strain evidence="3">NSG39</strain>
    </source>
</reference>
<protein>
    <recommendedName>
        <fullName evidence="1">Pyrrolo-quinoline quinone repeat domain-containing protein</fullName>
    </recommendedName>
</protein>
<evidence type="ECO:0000259" key="1">
    <source>
        <dbReference type="Pfam" id="PF13360"/>
    </source>
</evidence>
<feature type="domain" description="Pyrrolo-quinoline quinone repeat" evidence="1">
    <location>
        <begin position="116"/>
        <end position="228"/>
    </location>
</feature>
<dbReference type="Gene3D" id="2.130.10.10">
    <property type="entry name" value="YVTN repeat-like/Quinoprotein amine dehydrogenase"/>
    <property type="match status" value="1"/>
</dbReference>
<evidence type="ECO:0000313" key="3">
    <source>
        <dbReference type="Proteomes" id="UP000188145"/>
    </source>
</evidence>
<sequence length="295" mass="31968">MKETYTTEVDAWYGSASDGSLWYLARTDDEQYPRLSKLRSHDPADAAWTTELATMPFMVRDTMVDVHGGHAFVTEAVTGNVFRLPSNTLQRSPEAIAALTLSDGTIPDWSRNVSLTWFDDVIVTASTEGTVTGLGEDGGTRWEASGQRALNLNGALIVSTPTSVSRLDPATGGVIWEAEVEKAEQFAVIGGDLAVVGYDEQGLAESSGAGLVTFLDVGTGKQRSELEVVLQTFPATWRGEDQLLLSTRQGEAEKLWAISPDGKVNYTYTTEEEMIFADAAGSLFAISKETITRLR</sequence>
<dbReference type="Proteomes" id="UP000188145">
    <property type="component" value="Chromosome"/>
</dbReference>
<keyword evidence="3" id="KW-1185">Reference proteome</keyword>
<dbReference type="AlphaFoldDB" id="A0A1Q2CM45"/>
<dbReference type="SUPFAM" id="SSF50998">
    <property type="entry name" value="Quinoprotein alcohol dehydrogenase-like"/>
    <property type="match status" value="1"/>
</dbReference>
<gene>
    <name evidence="2" type="ORF">BW730_06305</name>
</gene>
<dbReference type="InterPro" id="IPR002372">
    <property type="entry name" value="PQQ_rpt_dom"/>
</dbReference>
<organism evidence="2 3">
    <name type="scientific">Tessaracoccus aquimaris</name>
    <dbReference type="NCBI Taxonomy" id="1332264"/>
    <lineage>
        <taxon>Bacteria</taxon>
        <taxon>Bacillati</taxon>
        <taxon>Actinomycetota</taxon>
        <taxon>Actinomycetes</taxon>
        <taxon>Propionibacteriales</taxon>
        <taxon>Propionibacteriaceae</taxon>
        <taxon>Tessaracoccus</taxon>
    </lineage>
</organism>
<dbReference type="RefSeq" id="WP_077685510.1">
    <property type="nucleotide sequence ID" value="NZ_CP019606.1"/>
</dbReference>
<dbReference type="InterPro" id="IPR011047">
    <property type="entry name" value="Quinoprotein_ADH-like_sf"/>
</dbReference>
<dbReference type="Pfam" id="PF13360">
    <property type="entry name" value="PQQ_2"/>
    <property type="match status" value="1"/>
</dbReference>
<name>A0A1Q2CM45_9ACTN</name>